<dbReference type="InterPro" id="IPR002156">
    <property type="entry name" value="RNaseH_domain"/>
</dbReference>
<dbReference type="PROSITE" id="PS50879">
    <property type="entry name" value="RNASE_H_1"/>
    <property type="match status" value="1"/>
</dbReference>
<comment type="caution">
    <text evidence="2">The sequence shown here is derived from an EMBL/GenBank/DDBJ whole genome shotgun (WGS) entry which is preliminary data.</text>
</comment>
<protein>
    <submittedName>
        <fullName evidence="2">Ribonuclease HI family protein</fullName>
    </submittedName>
</protein>
<dbReference type="GO" id="GO:0003676">
    <property type="term" value="F:nucleic acid binding"/>
    <property type="evidence" value="ECO:0007669"/>
    <property type="project" value="InterPro"/>
</dbReference>
<evidence type="ECO:0000313" key="2">
    <source>
        <dbReference type="EMBL" id="MCA9380599.1"/>
    </source>
</evidence>
<dbReference type="PANTHER" id="PTHR48475:SF1">
    <property type="entry name" value="RNASE H TYPE-1 DOMAIN-CONTAINING PROTEIN"/>
    <property type="match status" value="1"/>
</dbReference>
<reference evidence="2" key="1">
    <citation type="submission" date="2020-04" db="EMBL/GenBank/DDBJ databases">
        <authorList>
            <person name="Zhang T."/>
        </authorList>
    </citation>
    <scope>NUCLEOTIDE SEQUENCE</scope>
    <source>
        <strain evidence="2">HKST-UBA15</strain>
    </source>
</reference>
<accession>A0A955L0V0</accession>
<evidence type="ECO:0000313" key="3">
    <source>
        <dbReference type="Proteomes" id="UP000745577"/>
    </source>
</evidence>
<dbReference type="AlphaFoldDB" id="A0A955L0V0"/>
<dbReference type="CDD" id="cd09279">
    <property type="entry name" value="RNase_HI_like"/>
    <property type="match status" value="1"/>
</dbReference>
<gene>
    <name evidence="2" type="ORF">KC675_05475</name>
</gene>
<dbReference type="PANTHER" id="PTHR48475">
    <property type="entry name" value="RIBONUCLEASE H"/>
    <property type="match status" value="1"/>
</dbReference>
<evidence type="ECO:0000259" key="1">
    <source>
        <dbReference type="PROSITE" id="PS50879"/>
    </source>
</evidence>
<reference evidence="2" key="2">
    <citation type="journal article" date="2021" name="Microbiome">
        <title>Successional dynamics and alternative stable states in a saline activated sludge microbial community over 9 years.</title>
        <authorList>
            <person name="Wang Y."/>
            <person name="Ye J."/>
            <person name="Ju F."/>
            <person name="Liu L."/>
            <person name="Boyd J.A."/>
            <person name="Deng Y."/>
            <person name="Parks D.H."/>
            <person name="Jiang X."/>
            <person name="Yin X."/>
            <person name="Woodcroft B.J."/>
            <person name="Tyson G.W."/>
            <person name="Hugenholtz P."/>
            <person name="Polz M.F."/>
            <person name="Zhang T."/>
        </authorList>
    </citation>
    <scope>NUCLEOTIDE SEQUENCE</scope>
    <source>
        <strain evidence="2">HKST-UBA15</strain>
    </source>
</reference>
<dbReference type="InterPro" id="IPR012337">
    <property type="entry name" value="RNaseH-like_sf"/>
</dbReference>
<dbReference type="Gene3D" id="3.30.420.10">
    <property type="entry name" value="Ribonuclease H-like superfamily/Ribonuclease H"/>
    <property type="match status" value="1"/>
</dbReference>
<dbReference type="Pfam" id="PF13456">
    <property type="entry name" value="RVT_3"/>
    <property type="match status" value="1"/>
</dbReference>
<dbReference type="SUPFAM" id="SSF53098">
    <property type="entry name" value="Ribonuclease H-like"/>
    <property type="match status" value="1"/>
</dbReference>
<dbReference type="EMBL" id="JAGQLL010000097">
    <property type="protein sequence ID" value="MCA9380599.1"/>
    <property type="molecule type" value="Genomic_DNA"/>
</dbReference>
<dbReference type="InterPro" id="IPR036397">
    <property type="entry name" value="RNaseH_sf"/>
</dbReference>
<dbReference type="Proteomes" id="UP000745577">
    <property type="component" value="Unassembled WGS sequence"/>
</dbReference>
<feature type="domain" description="RNase H type-1" evidence="1">
    <location>
        <begin position="1"/>
        <end position="131"/>
    </location>
</feature>
<proteinExistence type="predicted"/>
<name>A0A955L0V0_9BACT</name>
<sequence>MKKGILFTDGGARGNPGPAGYGALLFDEKDLLLAFDGGYSSHATNNYAEYSALLIGLKLAQKNGITDLECYLDSELVVKQLKGEYKVKDANIQSFQDKISRYLSDFSSCQFIHVPRSENKHADRLVNLILDIKAE</sequence>
<dbReference type="GO" id="GO:0004523">
    <property type="term" value="F:RNA-DNA hybrid ribonuclease activity"/>
    <property type="evidence" value="ECO:0007669"/>
    <property type="project" value="InterPro"/>
</dbReference>
<organism evidence="2 3">
    <name type="scientific">Candidatus Dojkabacteria bacterium</name>
    <dbReference type="NCBI Taxonomy" id="2099670"/>
    <lineage>
        <taxon>Bacteria</taxon>
        <taxon>Candidatus Dojkabacteria</taxon>
    </lineage>
</organism>